<evidence type="ECO:0000313" key="1">
    <source>
        <dbReference type="EMBL" id="KAF2476145.1"/>
    </source>
</evidence>
<accession>A0ACB6RAR3</accession>
<evidence type="ECO:0000313" key="2">
    <source>
        <dbReference type="Proteomes" id="UP000799755"/>
    </source>
</evidence>
<comment type="caution">
    <text evidence="1">The sequence shown here is derived from an EMBL/GenBank/DDBJ whole genome shotgun (WGS) entry which is preliminary data.</text>
</comment>
<dbReference type="EMBL" id="MU003495">
    <property type="protein sequence ID" value="KAF2476145.1"/>
    <property type="molecule type" value="Genomic_DNA"/>
</dbReference>
<organism evidence="1 2">
    <name type="scientific">Lindgomyces ingoldianus</name>
    <dbReference type="NCBI Taxonomy" id="673940"/>
    <lineage>
        <taxon>Eukaryota</taxon>
        <taxon>Fungi</taxon>
        <taxon>Dikarya</taxon>
        <taxon>Ascomycota</taxon>
        <taxon>Pezizomycotina</taxon>
        <taxon>Dothideomycetes</taxon>
        <taxon>Pleosporomycetidae</taxon>
        <taxon>Pleosporales</taxon>
        <taxon>Lindgomycetaceae</taxon>
        <taxon>Lindgomyces</taxon>
    </lineage>
</organism>
<gene>
    <name evidence="1" type="ORF">BDR25DRAFT_322433</name>
</gene>
<keyword evidence="2" id="KW-1185">Reference proteome</keyword>
<reference evidence="1" key="1">
    <citation type="journal article" date="2020" name="Stud. Mycol.">
        <title>101 Dothideomycetes genomes: a test case for predicting lifestyles and emergence of pathogens.</title>
        <authorList>
            <person name="Haridas S."/>
            <person name="Albert R."/>
            <person name="Binder M."/>
            <person name="Bloem J."/>
            <person name="Labutti K."/>
            <person name="Salamov A."/>
            <person name="Andreopoulos B."/>
            <person name="Baker S."/>
            <person name="Barry K."/>
            <person name="Bills G."/>
            <person name="Bluhm B."/>
            <person name="Cannon C."/>
            <person name="Castanera R."/>
            <person name="Culley D."/>
            <person name="Daum C."/>
            <person name="Ezra D."/>
            <person name="Gonzalez J."/>
            <person name="Henrissat B."/>
            <person name="Kuo A."/>
            <person name="Liang C."/>
            <person name="Lipzen A."/>
            <person name="Lutzoni F."/>
            <person name="Magnuson J."/>
            <person name="Mondo S."/>
            <person name="Nolan M."/>
            <person name="Ohm R."/>
            <person name="Pangilinan J."/>
            <person name="Park H.-J."/>
            <person name="Ramirez L."/>
            <person name="Alfaro M."/>
            <person name="Sun H."/>
            <person name="Tritt A."/>
            <person name="Yoshinaga Y."/>
            <person name="Zwiers L.-H."/>
            <person name="Turgeon B."/>
            <person name="Goodwin S."/>
            <person name="Spatafora J."/>
            <person name="Crous P."/>
            <person name="Grigoriev I."/>
        </authorList>
    </citation>
    <scope>NUCLEOTIDE SEQUENCE</scope>
    <source>
        <strain evidence="1">ATCC 200398</strain>
    </source>
</reference>
<protein>
    <submittedName>
        <fullName evidence="1">Uncharacterized protein</fullName>
    </submittedName>
</protein>
<sequence>MMETEKLENPNTSNNPAPVPVALGARSSKNTIELYTEIQKFGLVLPAFHFDIDNSGGWSVKMEFLGEVLEEKGPFGSKQEGKEMLAGQALEMVRKGVKEGIIVKPVKAKKLKNALGAGEANGVPEVVEKKEPGPNYIGQLSEFQRANSALQPIYLEYQHGTQFSCVVTIDNLPNRAFSSKTDLFSNKKAARQNAAKCAIEYFKSQGLWPDDVTSVGGIKKKKVVQIPPQPLPVTSPSPKKLLNSSSPTSPGPSPGPGTSYASQVAQIAISLGLPTPEWRFHEDPNASAPPTGFHTLACFFKNGGPHAGPIGETRHIFGRKKAKEECARKTLEYLNQVKERRLSSGRRMLEGVENRDQAADGATKRQFEEEIGLGVGMQMDEDIDMGENDEFEDAEERFLVDV</sequence>
<name>A0ACB6RAR3_9PLEO</name>
<dbReference type="Proteomes" id="UP000799755">
    <property type="component" value="Unassembled WGS sequence"/>
</dbReference>
<proteinExistence type="predicted"/>